<reference evidence="3 4" key="1">
    <citation type="submission" date="2024-01" db="EMBL/GenBank/DDBJ databases">
        <title>A draft genome for the cacao thread blight pathogen Marasmiellus scandens.</title>
        <authorList>
            <person name="Baruah I.K."/>
            <person name="Leung J."/>
            <person name="Bukari Y."/>
            <person name="Amoako-Attah I."/>
            <person name="Meinhardt L.W."/>
            <person name="Bailey B.A."/>
            <person name="Cohen S.P."/>
        </authorList>
    </citation>
    <scope>NUCLEOTIDE SEQUENCE [LARGE SCALE GENOMIC DNA]</scope>
    <source>
        <strain evidence="3 4">GH-19</strain>
    </source>
</reference>
<feature type="compositionally biased region" description="Polar residues" evidence="1">
    <location>
        <begin position="265"/>
        <end position="399"/>
    </location>
</feature>
<feature type="compositionally biased region" description="Polar residues" evidence="1">
    <location>
        <begin position="42"/>
        <end position="65"/>
    </location>
</feature>
<dbReference type="SMART" id="SM00220">
    <property type="entry name" value="S_TKc"/>
    <property type="match status" value="1"/>
</dbReference>
<keyword evidence="4" id="KW-1185">Reference proteome</keyword>
<feature type="region of interest" description="Disordered" evidence="1">
    <location>
        <begin position="262"/>
        <end position="399"/>
    </location>
</feature>
<evidence type="ECO:0000259" key="2">
    <source>
        <dbReference type="PROSITE" id="PS50011"/>
    </source>
</evidence>
<accession>A0ABR1J8E5</accession>
<protein>
    <recommendedName>
        <fullName evidence="2">Protein kinase domain-containing protein</fullName>
    </recommendedName>
</protein>
<dbReference type="EMBL" id="JBANRG010000025">
    <property type="protein sequence ID" value="KAK7453968.1"/>
    <property type="molecule type" value="Genomic_DNA"/>
</dbReference>
<dbReference type="PROSITE" id="PS00109">
    <property type="entry name" value="PROTEIN_KINASE_TYR"/>
    <property type="match status" value="1"/>
</dbReference>
<dbReference type="InterPro" id="IPR040976">
    <property type="entry name" value="Pkinase_fungal"/>
</dbReference>
<dbReference type="InterPro" id="IPR000719">
    <property type="entry name" value="Prot_kinase_dom"/>
</dbReference>
<feature type="region of interest" description="Disordered" evidence="1">
    <location>
        <begin position="960"/>
        <end position="984"/>
    </location>
</feature>
<dbReference type="InterPro" id="IPR008266">
    <property type="entry name" value="Tyr_kinase_AS"/>
</dbReference>
<evidence type="ECO:0000313" key="3">
    <source>
        <dbReference type="EMBL" id="KAK7453968.1"/>
    </source>
</evidence>
<gene>
    <name evidence="3" type="ORF">VKT23_011480</name>
</gene>
<comment type="caution">
    <text evidence="3">The sequence shown here is derived from an EMBL/GenBank/DDBJ whole genome shotgun (WGS) entry which is preliminary data.</text>
</comment>
<dbReference type="Gene3D" id="1.10.510.10">
    <property type="entry name" value="Transferase(Phosphotransferase) domain 1"/>
    <property type="match status" value="1"/>
</dbReference>
<name>A0ABR1J8E5_9AGAR</name>
<evidence type="ECO:0000313" key="4">
    <source>
        <dbReference type="Proteomes" id="UP001498398"/>
    </source>
</evidence>
<sequence length="984" mass="108858">MRGIIAIPLSSFAPSLDMSQEISTLPAALPENSTPSTPPRAVSTTAPAVHSTPNSNHISSQTPEQYTANHNVRPQHEWLREDLKSTVLISAEDFNDLVFDAKDRVATLECENENFRSFIQNFLKNKDYVEAKEAYLAECKTIRKEDAKKDAAALEKPLYEPFAKLCNVIIARLGVFPGDEAPKAKDRILFYRQDPKKVRGSLTHRIVDLGVLGKEGRSVPNLKPEQVCWDLLAHWNEMKRLQGHALARRADVPFCLVKDVEKQDTTTTPSENPSDTQATASGSTTRVQSGTTQGRSNAGSSTSGPTTRAQSGTTRAQSNIGSLASGPTTRAQSGTTRVRSNIGASASASGPTTRAQSGTTRVQSNAVSSASGPTTRARSGTTRVQSNTGAQTSTQGRFSSDVSFAQQLMPSTGPATGSTSVTRKRGREVNVLSANKRMKSSEIGGSTTPNVNLEADDEPEKDEVTKAEAAKAKTQPAQLREDVQLQNAGYALEMLSSGLLRSHAIGMLVDTTEVQLGYFDHSVILLSAPFSVETHELHFIETMYHLRGLSSKARGIVPLLQRSTAKRPAPAFQPLATLYSGSKLTLGSQSLVLGKMVYNARSIIGRGTIVVEASDKASKVNNYVVKLSFPSADRNSEGGLLWLALNTAKKDEKWKWVENHLPTLRYWSDTELTVEDDYPHQRIKAFLDEHCPNFGYESRVLRLLCQEKLDPLTSLRDQVQYAQAFCDILQAHRWLYDHPRILHRDISMQNIMVRRVGDKTYGVLNDLDLASELTKRQGASSKHRTGTRPFMARELLRPGSSGTRHLYRHDLESIFYVMLCLCSRYNLDGKEITKEYEMWYTERDILVAALKHTLITADLTDWEPNVTGAFIHFYQILLEIRKLFRSMHLRKGIADDEGVAFDAETGNGAVTYEKFLNILKTFNGQQLDVYYPTPATISPLSTTVEEEDFTTMEEMMDQWLDDESHLASEASEQGKGKGKGKAKA</sequence>
<dbReference type="Pfam" id="PF17667">
    <property type="entry name" value="Pkinase_fungal"/>
    <property type="match status" value="1"/>
</dbReference>
<dbReference type="PROSITE" id="PS50011">
    <property type="entry name" value="PROTEIN_KINASE_DOM"/>
    <property type="match status" value="1"/>
</dbReference>
<feature type="region of interest" description="Disordered" evidence="1">
    <location>
        <begin position="28"/>
        <end position="65"/>
    </location>
</feature>
<dbReference type="Proteomes" id="UP001498398">
    <property type="component" value="Unassembled WGS sequence"/>
</dbReference>
<dbReference type="PANTHER" id="PTHR38248:SF2">
    <property type="entry name" value="FUNK1 11"/>
    <property type="match status" value="1"/>
</dbReference>
<feature type="domain" description="Protein kinase" evidence="2">
    <location>
        <begin position="598"/>
        <end position="984"/>
    </location>
</feature>
<proteinExistence type="predicted"/>
<organism evidence="3 4">
    <name type="scientific">Marasmiellus scandens</name>
    <dbReference type="NCBI Taxonomy" id="2682957"/>
    <lineage>
        <taxon>Eukaryota</taxon>
        <taxon>Fungi</taxon>
        <taxon>Dikarya</taxon>
        <taxon>Basidiomycota</taxon>
        <taxon>Agaricomycotina</taxon>
        <taxon>Agaricomycetes</taxon>
        <taxon>Agaricomycetidae</taxon>
        <taxon>Agaricales</taxon>
        <taxon>Marasmiineae</taxon>
        <taxon>Omphalotaceae</taxon>
        <taxon>Marasmiellus</taxon>
    </lineage>
</organism>
<dbReference type="PANTHER" id="PTHR38248">
    <property type="entry name" value="FUNK1 6"/>
    <property type="match status" value="1"/>
</dbReference>
<dbReference type="SUPFAM" id="SSF56112">
    <property type="entry name" value="Protein kinase-like (PK-like)"/>
    <property type="match status" value="1"/>
</dbReference>
<dbReference type="InterPro" id="IPR011009">
    <property type="entry name" value="Kinase-like_dom_sf"/>
</dbReference>
<evidence type="ECO:0000256" key="1">
    <source>
        <dbReference type="SAM" id="MobiDB-lite"/>
    </source>
</evidence>